<dbReference type="Proteomes" id="UP000549066">
    <property type="component" value="Unassembled WGS sequence"/>
</dbReference>
<feature type="transmembrane region" description="Helical" evidence="2">
    <location>
        <begin position="7"/>
        <end position="35"/>
    </location>
</feature>
<comment type="caution">
    <text evidence="3">The sequence shown here is derived from an EMBL/GenBank/DDBJ whole genome shotgun (WGS) entry which is preliminary data.</text>
</comment>
<keyword evidence="4" id="KW-1185">Reference proteome</keyword>
<dbReference type="InterPro" id="IPR045931">
    <property type="entry name" value="DUF6350"/>
</dbReference>
<feature type="transmembrane region" description="Helical" evidence="2">
    <location>
        <begin position="393"/>
        <end position="412"/>
    </location>
</feature>
<evidence type="ECO:0000313" key="4">
    <source>
        <dbReference type="Proteomes" id="UP000549066"/>
    </source>
</evidence>
<feature type="transmembrane region" description="Helical" evidence="2">
    <location>
        <begin position="278"/>
        <end position="298"/>
    </location>
</feature>
<evidence type="ECO:0000313" key="3">
    <source>
        <dbReference type="EMBL" id="NYG20854.1"/>
    </source>
</evidence>
<evidence type="ECO:0000256" key="2">
    <source>
        <dbReference type="SAM" id="Phobius"/>
    </source>
</evidence>
<feature type="transmembrane region" description="Helical" evidence="2">
    <location>
        <begin position="198"/>
        <end position="224"/>
    </location>
</feature>
<dbReference type="EMBL" id="JACCFI010000001">
    <property type="protein sequence ID" value="NYG20854.1"/>
    <property type="molecule type" value="Genomic_DNA"/>
</dbReference>
<dbReference type="RefSeq" id="WP_179550910.1">
    <property type="nucleotide sequence ID" value="NZ_JACCFI010000001.1"/>
</dbReference>
<organism evidence="3 4">
    <name type="scientific">Agromyces hippuratus</name>
    <dbReference type="NCBI Taxonomy" id="286438"/>
    <lineage>
        <taxon>Bacteria</taxon>
        <taxon>Bacillati</taxon>
        <taxon>Actinomycetota</taxon>
        <taxon>Actinomycetes</taxon>
        <taxon>Micrococcales</taxon>
        <taxon>Microbacteriaceae</taxon>
        <taxon>Agromyces</taxon>
    </lineage>
</organism>
<reference evidence="3 4" key="1">
    <citation type="submission" date="2020-07" db="EMBL/GenBank/DDBJ databases">
        <title>Sequencing the genomes of 1000 actinobacteria strains.</title>
        <authorList>
            <person name="Klenk H.-P."/>
        </authorList>
    </citation>
    <scope>NUCLEOTIDE SEQUENCE [LARGE SCALE GENOMIC DNA]</scope>
    <source>
        <strain evidence="3 4">DSM 8598</strain>
    </source>
</reference>
<accession>A0A852X0F8</accession>
<evidence type="ECO:0008006" key="5">
    <source>
        <dbReference type="Google" id="ProtNLM"/>
    </source>
</evidence>
<gene>
    <name evidence="3" type="ORF">BJY17_001601</name>
</gene>
<name>A0A852X0F8_9MICO</name>
<keyword evidence="2" id="KW-1133">Transmembrane helix</keyword>
<dbReference type="Pfam" id="PF19877">
    <property type="entry name" value="DUF6350"/>
    <property type="match status" value="1"/>
</dbReference>
<feature type="transmembrane region" description="Helical" evidence="2">
    <location>
        <begin position="112"/>
        <end position="132"/>
    </location>
</feature>
<feature type="region of interest" description="Disordered" evidence="1">
    <location>
        <begin position="419"/>
        <end position="453"/>
    </location>
</feature>
<proteinExistence type="predicted"/>
<dbReference type="AlphaFoldDB" id="A0A852X0F8"/>
<feature type="transmembrane region" description="Helical" evidence="2">
    <location>
        <begin position="351"/>
        <end position="373"/>
    </location>
</feature>
<evidence type="ECO:0000256" key="1">
    <source>
        <dbReference type="SAM" id="MobiDB-lite"/>
    </source>
</evidence>
<keyword evidence="2" id="KW-0812">Transmembrane</keyword>
<feature type="transmembrane region" description="Helical" evidence="2">
    <location>
        <begin position="83"/>
        <end position="100"/>
    </location>
</feature>
<feature type="transmembrane region" description="Helical" evidence="2">
    <location>
        <begin position="144"/>
        <end position="165"/>
    </location>
</feature>
<keyword evidence="2" id="KW-0472">Membrane</keyword>
<feature type="transmembrane region" description="Helical" evidence="2">
    <location>
        <begin position="304"/>
        <end position="324"/>
    </location>
</feature>
<protein>
    <recommendedName>
        <fullName evidence="5">Integral membrane protein</fullName>
    </recommendedName>
</protein>
<sequence>MRRTTIALLAGLEASVAALIGLGIALVPLMLLWAVHFGLAVDATLFLRAAADVWLLGHGVDLVLQLDPVTAAQTGLPGAGDPFPITIALLGFALISVAFARRIGRRSAAEGHSFTGGISAVVVYAVIGFVLASTAGVDGARSSLWQASLLPAFVMALGVVIGAVIESLRDDPLTDAAGGFVRRHVAELPPVLVDTVRIVVRIGAGAAFGLLAVAGVLVAGLITIDYATIAGLYQSLGSGVDGGIALTVAELSLIPNLVIWGAAWLLGPGFAIGAGSVVAPSGTLLGPVPGIPLLGALPSEAQPFGALWLVVPALLGFLGAWLVAPQAAPAEPVRSPSAWNPHGSHDVRTPWWFPAVIGVGSGAVAGLVLGLLAWWSGGAVGPGRLAEVGPDPWAVAGVAALVFGIGALAGAYSARVRERSGGDHGASARPSFDRRFDEEPPPFDPNTTEVLGR</sequence>
<feature type="transmembrane region" description="Helical" evidence="2">
    <location>
        <begin position="244"/>
        <end position="266"/>
    </location>
</feature>